<proteinExistence type="predicted"/>
<name>A0A922T908_9HYPH</name>
<gene>
    <name evidence="2" type="ORF">GV68_06980</name>
</gene>
<keyword evidence="1" id="KW-0812">Transmembrane</keyword>
<keyword evidence="1" id="KW-1133">Transmembrane helix</keyword>
<dbReference type="OrthoDB" id="9969977at2"/>
<protein>
    <submittedName>
        <fullName evidence="2">Uncharacterized protein</fullName>
    </submittedName>
</protein>
<dbReference type="Proteomes" id="UP000052167">
    <property type="component" value="Unassembled WGS sequence"/>
</dbReference>
<reference evidence="2 3" key="1">
    <citation type="submission" date="2014-06" db="EMBL/GenBank/DDBJ databases">
        <title>Rhizobium pelagicum/R2-400B4.</title>
        <authorList>
            <person name="Kimes N.E."/>
            <person name="Lopez-Perez M."/>
        </authorList>
    </citation>
    <scope>NUCLEOTIDE SEQUENCE [LARGE SCALE GENOMIC DNA]</scope>
    <source>
        <strain evidence="2 3">R2-400B4</strain>
    </source>
</reference>
<accession>A0A922T908</accession>
<evidence type="ECO:0000313" key="3">
    <source>
        <dbReference type="Proteomes" id="UP000052167"/>
    </source>
</evidence>
<keyword evidence="3" id="KW-1185">Reference proteome</keyword>
<sequence>MTKVLVSPIKSFPLTGRALCLTDEAGQLTAGCHKDGSPLEQRFSGGAFTLAEADGSCLVPPADFAAVLDYCERIIEGDVRASTAPGVVMMLAAAVMAVMLSWPVASPPEPAAAAMGDA</sequence>
<evidence type="ECO:0000256" key="1">
    <source>
        <dbReference type="SAM" id="Phobius"/>
    </source>
</evidence>
<dbReference type="AlphaFoldDB" id="A0A922T908"/>
<feature type="transmembrane region" description="Helical" evidence="1">
    <location>
        <begin position="83"/>
        <end position="105"/>
    </location>
</feature>
<keyword evidence="1" id="KW-0472">Membrane</keyword>
<dbReference type="RefSeq" id="WP_037166327.1">
    <property type="nucleotide sequence ID" value="NZ_CAJXID010000015.1"/>
</dbReference>
<dbReference type="EMBL" id="JOKJ01000016">
    <property type="protein sequence ID" value="KEQ06406.1"/>
    <property type="molecule type" value="Genomic_DNA"/>
</dbReference>
<comment type="caution">
    <text evidence="2">The sequence shown here is derived from an EMBL/GenBank/DDBJ whole genome shotgun (WGS) entry which is preliminary data.</text>
</comment>
<organism evidence="2 3">
    <name type="scientific">Pseudorhizobium pelagicum</name>
    <dbReference type="NCBI Taxonomy" id="1509405"/>
    <lineage>
        <taxon>Bacteria</taxon>
        <taxon>Pseudomonadati</taxon>
        <taxon>Pseudomonadota</taxon>
        <taxon>Alphaproteobacteria</taxon>
        <taxon>Hyphomicrobiales</taxon>
        <taxon>Rhizobiaceae</taxon>
        <taxon>Rhizobium/Agrobacterium group</taxon>
        <taxon>Pseudorhizobium</taxon>
    </lineage>
</organism>
<evidence type="ECO:0000313" key="2">
    <source>
        <dbReference type="EMBL" id="KEQ06406.1"/>
    </source>
</evidence>